<keyword evidence="2" id="KW-1185">Reference proteome</keyword>
<gene>
    <name evidence="1" type="ORF">GCM10007964_03960</name>
</gene>
<sequence length="85" mass="9375">MLKPDPNLCLTVPADFDDADADSQVHPMARLILAGATAADAFGQAQEWVAAHNVFLVDVSWSYETGEDRPFVLSIYFVFEDPSEE</sequence>
<reference evidence="1" key="1">
    <citation type="journal article" date="2014" name="Int. J. Syst. Evol. Microbiol.">
        <title>Complete genome sequence of Corynebacterium casei LMG S-19264T (=DSM 44701T), isolated from a smear-ripened cheese.</title>
        <authorList>
            <consortium name="US DOE Joint Genome Institute (JGI-PGF)"/>
            <person name="Walter F."/>
            <person name="Albersmeier A."/>
            <person name="Kalinowski J."/>
            <person name="Ruckert C."/>
        </authorList>
    </citation>
    <scope>NUCLEOTIDE SEQUENCE</scope>
    <source>
        <strain evidence="1">JCM 13064</strain>
    </source>
</reference>
<name>A0A917VD13_9ACTN</name>
<evidence type="ECO:0000313" key="1">
    <source>
        <dbReference type="EMBL" id="GGK64096.1"/>
    </source>
</evidence>
<proteinExistence type="predicted"/>
<evidence type="ECO:0000313" key="2">
    <source>
        <dbReference type="Proteomes" id="UP000645217"/>
    </source>
</evidence>
<dbReference type="EMBL" id="BMNT01000002">
    <property type="protein sequence ID" value="GGK64096.1"/>
    <property type="molecule type" value="Genomic_DNA"/>
</dbReference>
<organism evidence="1 2">
    <name type="scientific">Sphaerisporangium melleum</name>
    <dbReference type="NCBI Taxonomy" id="321316"/>
    <lineage>
        <taxon>Bacteria</taxon>
        <taxon>Bacillati</taxon>
        <taxon>Actinomycetota</taxon>
        <taxon>Actinomycetes</taxon>
        <taxon>Streptosporangiales</taxon>
        <taxon>Streptosporangiaceae</taxon>
        <taxon>Sphaerisporangium</taxon>
    </lineage>
</organism>
<accession>A0A917VD13</accession>
<comment type="caution">
    <text evidence="1">The sequence shown here is derived from an EMBL/GenBank/DDBJ whole genome shotgun (WGS) entry which is preliminary data.</text>
</comment>
<protein>
    <submittedName>
        <fullName evidence="1">Uncharacterized protein</fullName>
    </submittedName>
</protein>
<dbReference type="RefSeq" id="WP_203968340.1">
    <property type="nucleotide sequence ID" value="NZ_BMNT01000002.1"/>
</dbReference>
<dbReference type="Proteomes" id="UP000645217">
    <property type="component" value="Unassembled WGS sequence"/>
</dbReference>
<dbReference type="AlphaFoldDB" id="A0A917VD13"/>
<reference evidence="1" key="2">
    <citation type="submission" date="2020-09" db="EMBL/GenBank/DDBJ databases">
        <authorList>
            <person name="Sun Q."/>
            <person name="Ohkuma M."/>
        </authorList>
    </citation>
    <scope>NUCLEOTIDE SEQUENCE</scope>
    <source>
        <strain evidence="1">JCM 13064</strain>
    </source>
</reference>